<proteinExistence type="predicted"/>
<name>A0A4R0YPG4_9GAMM</name>
<dbReference type="Proteomes" id="UP000291822">
    <property type="component" value="Unassembled WGS sequence"/>
</dbReference>
<evidence type="ECO:0000313" key="2">
    <source>
        <dbReference type="EMBL" id="TCI10716.1"/>
    </source>
</evidence>
<keyword evidence="3" id="KW-1185">Reference proteome</keyword>
<dbReference type="AlphaFoldDB" id="A0A4R0YPG4"/>
<reference evidence="2 3" key="1">
    <citation type="submission" date="2019-02" db="EMBL/GenBank/DDBJ databases">
        <title>Dyella amyloliquefaciens sp. nov., isolated from forest soil.</title>
        <authorList>
            <person name="Gao Z.-H."/>
            <person name="Qiu L.-H."/>
        </authorList>
    </citation>
    <scope>NUCLEOTIDE SEQUENCE [LARGE SCALE GENOMIC DNA]</scope>
    <source>
        <strain evidence="2 3">KACC 12747</strain>
    </source>
</reference>
<comment type="caution">
    <text evidence="2">The sequence shown here is derived from an EMBL/GenBank/DDBJ whole genome shotgun (WGS) entry which is preliminary data.</text>
</comment>
<gene>
    <name evidence="2" type="ORF">EZM97_17850</name>
</gene>
<dbReference type="RefSeq" id="WP_131408997.1">
    <property type="nucleotide sequence ID" value="NZ_SJTG01000002.1"/>
</dbReference>
<organism evidence="2 3">
    <name type="scientific">Dyella soli</name>
    <dbReference type="NCBI Taxonomy" id="522319"/>
    <lineage>
        <taxon>Bacteria</taxon>
        <taxon>Pseudomonadati</taxon>
        <taxon>Pseudomonadota</taxon>
        <taxon>Gammaproteobacteria</taxon>
        <taxon>Lysobacterales</taxon>
        <taxon>Rhodanobacteraceae</taxon>
        <taxon>Dyella</taxon>
    </lineage>
</organism>
<sequence>MPHDPSIDSVLPQGDTTEITVPPVTLRHPRVHGVIDSLDVAEHDEVAHEAALRGSALRAPR</sequence>
<protein>
    <submittedName>
        <fullName evidence="2">Uncharacterized protein</fullName>
    </submittedName>
</protein>
<feature type="region of interest" description="Disordered" evidence="1">
    <location>
        <begin position="1"/>
        <end position="20"/>
    </location>
</feature>
<evidence type="ECO:0000313" key="3">
    <source>
        <dbReference type="Proteomes" id="UP000291822"/>
    </source>
</evidence>
<dbReference type="EMBL" id="SJTG01000002">
    <property type="protein sequence ID" value="TCI10716.1"/>
    <property type="molecule type" value="Genomic_DNA"/>
</dbReference>
<accession>A0A4R0YPG4</accession>
<evidence type="ECO:0000256" key="1">
    <source>
        <dbReference type="SAM" id="MobiDB-lite"/>
    </source>
</evidence>